<accession>A0A193QHY3</accession>
<evidence type="ECO:0000313" key="1">
    <source>
        <dbReference type="EMBL" id="CRL44776.1"/>
    </source>
</evidence>
<name>A0A193QHY3_SODGM</name>
<organism evidence="1 2">
    <name type="scientific">Sodalis glossinidius (strain morsitans)</name>
    <dbReference type="NCBI Taxonomy" id="343509"/>
    <lineage>
        <taxon>Bacteria</taxon>
        <taxon>Pseudomonadati</taxon>
        <taxon>Pseudomonadota</taxon>
        <taxon>Gammaproteobacteria</taxon>
        <taxon>Enterobacterales</taxon>
        <taxon>Bruguierivoracaceae</taxon>
        <taxon>Sodalis</taxon>
    </lineage>
</organism>
<dbReference type="EMBL" id="LN854557">
    <property type="protein sequence ID" value="CRL44776.1"/>
    <property type="molecule type" value="Genomic_DNA"/>
</dbReference>
<proteinExistence type="predicted"/>
<sequence>MDTVQACIKSYERLKNLKLVGLDVGIPWQTVYIYLKRNGVRVIADKARYGSATDRIVVIGEQWLKKDVPDAIDNNQIYFQSTIDFTVSKISVDVKTSQIRLCKNKLTGEISTYSSFILTNKEI</sequence>
<dbReference type="Proteomes" id="UP000245838">
    <property type="component" value="Chromosome sggmmb4_Chromosome"/>
</dbReference>
<reference evidence="1 2" key="1">
    <citation type="submission" date="2015-05" db="EMBL/GenBank/DDBJ databases">
        <authorList>
            <person name="Goodhead I."/>
        </authorList>
    </citation>
    <scope>NUCLEOTIDE SEQUENCE [LARGE SCALE GENOMIC DNA]</scope>
    <source>
        <strain evidence="2">morsitans</strain>
    </source>
</reference>
<evidence type="ECO:0000313" key="2">
    <source>
        <dbReference type="Proteomes" id="UP000245838"/>
    </source>
</evidence>
<gene>
    <name evidence="1" type="ORF">SGGMMB4_02072</name>
</gene>
<protein>
    <submittedName>
        <fullName evidence="1">Uncharacterized protein</fullName>
    </submittedName>
</protein>
<dbReference type="RefSeq" id="WP_166506555.1">
    <property type="nucleotide sequence ID" value="NZ_LN854557.1"/>
</dbReference>
<dbReference type="AlphaFoldDB" id="A0A193QHY3"/>